<protein>
    <submittedName>
        <fullName evidence="1">Uncharacterized protein</fullName>
    </submittedName>
</protein>
<dbReference type="GeneID" id="10541485"/>
<dbReference type="KEGG" id="pgr:PGTG_14661"/>
<dbReference type="RefSeq" id="XP_003333114.1">
    <property type="nucleotide sequence ID" value="XM_003333066.1"/>
</dbReference>
<evidence type="ECO:0000313" key="1">
    <source>
        <dbReference type="EMBL" id="EFP88695.1"/>
    </source>
</evidence>
<dbReference type="Proteomes" id="UP000008783">
    <property type="component" value="Unassembled WGS sequence"/>
</dbReference>
<sequence>MSHFKEIPRIVIAIEDGPEGHKNQARSKLNEGASRISAVLLFSSENFLFILKTNTHPAHTPKQISQAYNFPPSPPYRETGLGYRLEYHPSTEEYRPITYTEEGLPNTQLPPLDLARTCRQAT</sequence>
<proteinExistence type="predicted"/>
<gene>
    <name evidence="1" type="ORF">PGTG_14661</name>
</gene>
<keyword evidence="2" id="KW-1185">Reference proteome</keyword>
<dbReference type="InParanoid" id="E3KWM8"/>
<dbReference type="EMBL" id="DS178316">
    <property type="protein sequence ID" value="EFP88695.1"/>
    <property type="molecule type" value="Genomic_DNA"/>
</dbReference>
<name>E3KWM8_PUCGT</name>
<accession>E3KWM8</accession>
<organism evidence="1 2">
    <name type="scientific">Puccinia graminis f. sp. tritici (strain CRL 75-36-700-3 / race SCCL)</name>
    <name type="common">Black stem rust fungus</name>
    <dbReference type="NCBI Taxonomy" id="418459"/>
    <lineage>
        <taxon>Eukaryota</taxon>
        <taxon>Fungi</taxon>
        <taxon>Dikarya</taxon>
        <taxon>Basidiomycota</taxon>
        <taxon>Pucciniomycotina</taxon>
        <taxon>Pucciniomycetes</taxon>
        <taxon>Pucciniales</taxon>
        <taxon>Pucciniaceae</taxon>
        <taxon>Puccinia</taxon>
    </lineage>
</organism>
<dbReference type="HOGENOM" id="CLU_2027889_0_0_1"/>
<evidence type="ECO:0000313" key="2">
    <source>
        <dbReference type="Proteomes" id="UP000008783"/>
    </source>
</evidence>
<reference key="1">
    <citation type="submission" date="2007-01" db="EMBL/GenBank/DDBJ databases">
        <title>The Genome Sequence of Puccinia graminis f. sp. tritici Strain CRL 75-36-700-3.</title>
        <authorList>
            <consortium name="The Broad Institute Genome Sequencing Platform"/>
            <person name="Birren B."/>
            <person name="Lander E."/>
            <person name="Galagan J."/>
            <person name="Nusbaum C."/>
            <person name="Devon K."/>
            <person name="Cuomo C."/>
            <person name="Jaffe D."/>
            <person name="Butler J."/>
            <person name="Alvarez P."/>
            <person name="Gnerre S."/>
            <person name="Grabherr M."/>
            <person name="Mauceli E."/>
            <person name="Brockman W."/>
            <person name="Young S."/>
            <person name="LaButti K."/>
            <person name="Sykes S."/>
            <person name="DeCaprio D."/>
            <person name="Crawford M."/>
            <person name="Koehrsen M."/>
            <person name="Engels R."/>
            <person name="Montgomery P."/>
            <person name="Pearson M."/>
            <person name="Howarth C."/>
            <person name="Larson L."/>
            <person name="White J."/>
            <person name="Zeng Q."/>
            <person name="Kodira C."/>
            <person name="Yandava C."/>
            <person name="Alvarado L."/>
            <person name="O'Leary S."/>
            <person name="Szabo L."/>
            <person name="Dean R."/>
            <person name="Schein J."/>
        </authorList>
    </citation>
    <scope>NUCLEOTIDE SEQUENCE</scope>
    <source>
        <strain>CRL 75-36-700-3</strain>
    </source>
</reference>
<dbReference type="AlphaFoldDB" id="E3KWM8"/>
<dbReference type="VEuPathDB" id="FungiDB:PGTG_14661"/>
<reference evidence="2" key="2">
    <citation type="journal article" date="2011" name="Proc. Natl. Acad. Sci. U.S.A.">
        <title>Obligate biotrophy features unraveled by the genomic analysis of rust fungi.</title>
        <authorList>
            <person name="Duplessis S."/>
            <person name="Cuomo C.A."/>
            <person name="Lin Y.-C."/>
            <person name="Aerts A."/>
            <person name="Tisserant E."/>
            <person name="Veneault-Fourrey C."/>
            <person name="Joly D.L."/>
            <person name="Hacquard S."/>
            <person name="Amselem J."/>
            <person name="Cantarel B.L."/>
            <person name="Chiu R."/>
            <person name="Coutinho P.M."/>
            <person name="Feau N."/>
            <person name="Field M."/>
            <person name="Frey P."/>
            <person name="Gelhaye E."/>
            <person name="Goldberg J."/>
            <person name="Grabherr M.G."/>
            <person name="Kodira C.D."/>
            <person name="Kohler A."/>
            <person name="Kuees U."/>
            <person name="Lindquist E.A."/>
            <person name="Lucas S.M."/>
            <person name="Mago R."/>
            <person name="Mauceli E."/>
            <person name="Morin E."/>
            <person name="Murat C."/>
            <person name="Pangilinan J.L."/>
            <person name="Park R."/>
            <person name="Pearson M."/>
            <person name="Quesneville H."/>
            <person name="Rouhier N."/>
            <person name="Sakthikumar S."/>
            <person name="Salamov A.A."/>
            <person name="Schmutz J."/>
            <person name="Selles B."/>
            <person name="Shapiro H."/>
            <person name="Tanguay P."/>
            <person name="Tuskan G.A."/>
            <person name="Henrissat B."/>
            <person name="Van de Peer Y."/>
            <person name="Rouze P."/>
            <person name="Ellis J.G."/>
            <person name="Dodds P.N."/>
            <person name="Schein J.E."/>
            <person name="Zhong S."/>
            <person name="Hamelin R.C."/>
            <person name="Grigoriev I.V."/>
            <person name="Szabo L.J."/>
            <person name="Martin F."/>
        </authorList>
    </citation>
    <scope>NUCLEOTIDE SEQUENCE [LARGE SCALE GENOMIC DNA]</scope>
    <source>
        <strain evidence="2">CRL 75-36-700-3 / race SCCL</strain>
    </source>
</reference>